<dbReference type="PANTHER" id="PTHR34472:SF1">
    <property type="entry name" value="SULFUR CARRIER PROTEIN THIS"/>
    <property type="match status" value="1"/>
</dbReference>
<evidence type="ECO:0000313" key="2">
    <source>
        <dbReference type="Proteomes" id="UP000287872"/>
    </source>
</evidence>
<dbReference type="OrthoDB" id="9798559at2"/>
<organism evidence="1 2">
    <name type="scientific">Clostridium tagluense</name>
    <dbReference type="NCBI Taxonomy" id="360422"/>
    <lineage>
        <taxon>Bacteria</taxon>
        <taxon>Bacillati</taxon>
        <taxon>Bacillota</taxon>
        <taxon>Clostridia</taxon>
        <taxon>Eubacteriales</taxon>
        <taxon>Clostridiaceae</taxon>
        <taxon>Clostridium</taxon>
    </lineage>
</organism>
<dbReference type="InterPro" id="IPR010035">
    <property type="entry name" value="Thi_S"/>
</dbReference>
<dbReference type="RefSeq" id="WP_125003440.1">
    <property type="nucleotide sequence ID" value="NZ_BHYK01000019.1"/>
</dbReference>
<comment type="caution">
    <text evidence="1">The sequence shown here is derived from an EMBL/GenBank/DDBJ whole genome shotgun (WGS) entry which is preliminary data.</text>
</comment>
<protein>
    <submittedName>
        <fullName evidence="1">Thiamine biosynthesis protein ThiS</fullName>
    </submittedName>
</protein>
<dbReference type="AlphaFoldDB" id="A0A401UPT2"/>
<dbReference type="EMBL" id="BHYK01000019">
    <property type="protein sequence ID" value="GCD11534.1"/>
    <property type="molecule type" value="Genomic_DNA"/>
</dbReference>
<reference evidence="1 2" key="1">
    <citation type="submission" date="2018-11" db="EMBL/GenBank/DDBJ databases">
        <title>Genome sequencing and assembly of Clostridium tagluense strain A121.</title>
        <authorList>
            <person name="Murakami T."/>
            <person name="Segawa T."/>
            <person name="Shcherbakova V.A."/>
            <person name="Mori H."/>
            <person name="Yoshimura Y."/>
        </authorList>
    </citation>
    <scope>NUCLEOTIDE SEQUENCE [LARGE SCALE GENOMIC DNA]</scope>
    <source>
        <strain evidence="1 2">A121</strain>
    </source>
</reference>
<dbReference type="InterPro" id="IPR016155">
    <property type="entry name" value="Mopterin_synth/thiamin_S_b"/>
</dbReference>
<dbReference type="Gene3D" id="3.10.20.30">
    <property type="match status" value="1"/>
</dbReference>
<dbReference type="PANTHER" id="PTHR34472">
    <property type="entry name" value="SULFUR CARRIER PROTEIN THIS"/>
    <property type="match status" value="1"/>
</dbReference>
<evidence type="ECO:0000313" key="1">
    <source>
        <dbReference type="EMBL" id="GCD11534.1"/>
    </source>
</evidence>
<dbReference type="SUPFAM" id="SSF54285">
    <property type="entry name" value="MoaD/ThiS"/>
    <property type="match status" value="1"/>
</dbReference>
<dbReference type="InterPro" id="IPR003749">
    <property type="entry name" value="ThiS/MoaD-like"/>
</dbReference>
<dbReference type="Proteomes" id="UP000287872">
    <property type="component" value="Unassembled WGS sequence"/>
</dbReference>
<dbReference type="InterPro" id="IPR012675">
    <property type="entry name" value="Beta-grasp_dom_sf"/>
</dbReference>
<proteinExistence type="predicted"/>
<name>A0A401UPT2_9CLOT</name>
<dbReference type="CDD" id="cd00565">
    <property type="entry name" value="Ubl_ThiS"/>
    <property type="match status" value="1"/>
</dbReference>
<sequence>MIINGTEMIFENGITITTLLTHLNLSSEKVVIEVNYEIIPKENYENHKLYKADIIEVVSFVGGG</sequence>
<keyword evidence="2" id="KW-1185">Reference proteome</keyword>
<dbReference type="Pfam" id="PF02597">
    <property type="entry name" value="ThiS"/>
    <property type="match status" value="1"/>
</dbReference>
<gene>
    <name evidence="1" type="primary">thiS</name>
    <name evidence="1" type="ORF">Ctaglu_31570</name>
</gene>
<dbReference type="NCBIfam" id="TIGR01683">
    <property type="entry name" value="thiS"/>
    <property type="match status" value="1"/>
</dbReference>
<accession>A0A401UPT2</accession>